<feature type="region of interest" description="Disordered" evidence="1">
    <location>
        <begin position="1"/>
        <end position="21"/>
    </location>
</feature>
<feature type="compositionally biased region" description="Basic and acidic residues" evidence="1">
    <location>
        <begin position="237"/>
        <end position="259"/>
    </location>
</feature>
<dbReference type="Proteomes" id="UP000310066">
    <property type="component" value="Unassembled WGS sequence"/>
</dbReference>
<evidence type="ECO:0000313" key="2">
    <source>
        <dbReference type="EMBL" id="KAK0317320.1"/>
    </source>
</evidence>
<organism evidence="4 5">
    <name type="scientific">Friedmanniomyces endolithicus</name>
    <dbReference type="NCBI Taxonomy" id="329885"/>
    <lineage>
        <taxon>Eukaryota</taxon>
        <taxon>Fungi</taxon>
        <taxon>Dikarya</taxon>
        <taxon>Ascomycota</taxon>
        <taxon>Pezizomycotina</taxon>
        <taxon>Dothideomycetes</taxon>
        <taxon>Dothideomycetidae</taxon>
        <taxon>Mycosphaerellales</taxon>
        <taxon>Teratosphaeriaceae</taxon>
        <taxon>Friedmanniomyces</taxon>
    </lineage>
</organism>
<protein>
    <submittedName>
        <fullName evidence="4">Uncharacterized protein</fullName>
    </submittedName>
</protein>
<gene>
    <name evidence="4" type="ORF">B0A54_06902</name>
    <name evidence="2" type="ORF">LTR82_011643</name>
    <name evidence="3" type="ORF">LTR91_000245</name>
</gene>
<dbReference type="Proteomes" id="UP001168146">
    <property type="component" value="Unassembled WGS sequence"/>
</dbReference>
<reference evidence="4 5" key="1">
    <citation type="submission" date="2017-03" db="EMBL/GenBank/DDBJ databases">
        <title>Genomes of endolithic fungi from Antarctica.</title>
        <authorList>
            <person name="Coleine C."/>
            <person name="Masonjones S."/>
            <person name="Stajich J.E."/>
        </authorList>
    </citation>
    <scope>NUCLEOTIDE SEQUENCE [LARGE SCALE GENOMIC DNA]</scope>
    <source>
        <strain evidence="4 5">CCFEE 5311</strain>
    </source>
</reference>
<dbReference type="Proteomes" id="UP001175353">
    <property type="component" value="Unassembled WGS sequence"/>
</dbReference>
<dbReference type="EMBL" id="JASUXU010000044">
    <property type="protein sequence ID" value="KAK0317320.1"/>
    <property type="molecule type" value="Genomic_DNA"/>
</dbReference>
<evidence type="ECO:0000313" key="5">
    <source>
        <dbReference type="Proteomes" id="UP000310066"/>
    </source>
</evidence>
<accession>A0A4U0V2J8</accession>
<evidence type="ECO:0000313" key="6">
    <source>
        <dbReference type="Proteomes" id="UP001175353"/>
    </source>
</evidence>
<sequence>MTNLPLRPSGQAERHGEQLPGIAELDRFLGYGNSYSNQPHISMYQPHGYEPIQRPDTPASTPSQTSRGSSPAQPVSTEAKKVKERLAREYEKILRCDAEDVIHVYCGYDPAKIQTAGNGVLAGLVGDKRDNALGFSALLESHLRRDLLEARAKDQNQMPGIACDDGPHVRAWRAQERKIIQDAITRGSILPGTLLDAGDEPQCDHDKKSKSCNQHGGDDHRFCRRKQRKRAFGTNLPRHEHAFEQRGGRVRKVRESRLA</sequence>
<evidence type="ECO:0000313" key="3">
    <source>
        <dbReference type="EMBL" id="KAK1016225.1"/>
    </source>
</evidence>
<evidence type="ECO:0000256" key="1">
    <source>
        <dbReference type="SAM" id="MobiDB-lite"/>
    </source>
</evidence>
<dbReference type="AlphaFoldDB" id="A0A4U0V2J8"/>
<name>A0A4U0V2J8_9PEZI</name>
<evidence type="ECO:0000313" key="4">
    <source>
        <dbReference type="EMBL" id="TKA42452.1"/>
    </source>
</evidence>
<dbReference type="OrthoDB" id="3818007at2759"/>
<feature type="region of interest" description="Disordered" evidence="1">
    <location>
        <begin position="39"/>
        <end position="81"/>
    </location>
</feature>
<reference evidence="2" key="2">
    <citation type="submission" date="2021-12" db="EMBL/GenBank/DDBJ databases">
        <title>Black yeast isolated from Biological Soil Crust.</title>
        <authorList>
            <person name="Kurbessoian T."/>
        </authorList>
    </citation>
    <scope>NUCLEOTIDE SEQUENCE</scope>
    <source>
        <strain evidence="2">CCFEE 5208</strain>
    </source>
</reference>
<proteinExistence type="predicted"/>
<feature type="compositionally biased region" description="Polar residues" evidence="1">
    <location>
        <begin position="58"/>
        <end position="76"/>
    </location>
</feature>
<feature type="region of interest" description="Disordered" evidence="1">
    <location>
        <begin position="200"/>
        <end position="259"/>
    </location>
</feature>
<dbReference type="EMBL" id="JAUJLE010000001">
    <property type="protein sequence ID" value="KAK1016225.1"/>
    <property type="molecule type" value="Genomic_DNA"/>
</dbReference>
<keyword evidence="6" id="KW-1185">Reference proteome</keyword>
<reference evidence="3" key="3">
    <citation type="submission" date="2023-06" db="EMBL/GenBank/DDBJ databases">
        <title>Black Yeasts Isolated from many extreme environments.</title>
        <authorList>
            <person name="Coleine C."/>
            <person name="Stajich J.E."/>
            <person name="Selbmann L."/>
        </authorList>
    </citation>
    <scope>NUCLEOTIDE SEQUENCE</scope>
    <source>
        <strain evidence="3">CCFEE 5200</strain>
    </source>
</reference>
<dbReference type="EMBL" id="NAJP01000023">
    <property type="protein sequence ID" value="TKA42452.1"/>
    <property type="molecule type" value="Genomic_DNA"/>
</dbReference>
<comment type="caution">
    <text evidence="4">The sequence shown here is derived from an EMBL/GenBank/DDBJ whole genome shotgun (WGS) entry which is preliminary data.</text>
</comment>
<feature type="compositionally biased region" description="Basic residues" evidence="1">
    <location>
        <begin position="222"/>
        <end position="231"/>
    </location>
</feature>